<comment type="function">
    <text evidence="1">Core subunit of the mitochondrial membrane respiratory chain NADH dehydrogenase (Complex I) that is believed to belong to the minimal assembly required for catalysis. Complex I functions in the transfer of electrons from NADH to the respiratory chain. The immediate electron acceptor for the enzyme is believed to be ubiquinone.</text>
</comment>
<evidence type="ECO:0000256" key="2">
    <source>
        <dbReference type="ARBA" id="ARBA00004448"/>
    </source>
</evidence>
<feature type="transmembrane region" description="Helical" evidence="14">
    <location>
        <begin position="179"/>
        <end position="198"/>
    </location>
</feature>
<evidence type="ECO:0000256" key="7">
    <source>
        <dbReference type="ARBA" id="ARBA00022792"/>
    </source>
</evidence>
<evidence type="ECO:0000256" key="8">
    <source>
        <dbReference type="ARBA" id="ARBA00022989"/>
    </source>
</evidence>
<evidence type="ECO:0000256" key="5">
    <source>
        <dbReference type="ARBA" id="ARBA00022448"/>
    </source>
</evidence>
<protein>
    <recommendedName>
        <fullName evidence="4 13">NADH-ubiquinone oxidoreductase chain 1</fullName>
        <ecNumber evidence="13">7.1.1.2</ecNumber>
    </recommendedName>
</protein>
<evidence type="ECO:0000313" key="15">
    <source>
        <dbReference type="EMBL" id="QQY84960.1"/>
    </source>
</evidence>
<feature type="transmembrane region" description="Helical" evidence="14">
    <location>
        <begin position="227"/>
        <end position="250"/>
    </location>
</feature>
<keyword evidence="11 14" id="KW-0472">Membrane</keyword>
<comment type="subcellular location">
    <subcellularLocation>
        <location evidence="2 12">Mitochondrion inner membrane</location>
        <topology evidence="2 12">Multi-pass membrane protein</topology>
    </subcellularLocation>
</comment>
<dbReference type="PROSITE" id="PS00668">
    <property type="entry name" value="COMPLEX1_ND1_2"/>
    <property type="match status" value="1"/>
</dbReference>
<feature type="transmembrane region" description="Helical" evidence="14">
    <location>
        <begin position="76"/>
        <end position="96"/>
    </location>
</feature>
<evidence type="ECO:0000256" key="14">
    <source>
        <dbReference type="SAM" id="Phobius"/>
    </source>
</evidence>
<dbReference type="PANTHER" id="PTHR11432:SF3">
    <property type="entry name" value="NADH-UBIQUINONE OXIDOREDUCTASE CHAIN 1"/>
    <property type="match status" value="1"/>
</dbReference>
<dbReference type="GO" id="GO:0005743">
    <property type="term" value="C:mitochondrial inner membrane"/>
    <property type="evidence" value="ECO:0007669"/>
    <property type="project" value="UniProtKB-SubCell"/>
</dbReference>
<comment type="catalytic activity">
    <reaction evidence="13">
        <text>a ubiquinone + NADH + 5 H(+)(in) = a ubiquinol + NAD(+) + 4 H(+)(out)</text>
        <dbReference type="Rhea" id="RHEA:29091"/>
        <dbReference type="Rhea" id="RHEA-COMP:9565"/>
        <dbReference type="Rhea" id="RHEA-COMP:9566"/>
        <dbReference type="ChEBI" id="CHEBI:15378"/>
        <dbReference type="ChEBI" id="CHEBI:16389"/>
        <dbReference type="ChEBI" id="CHEBI:17976"/>
        <dbReference type="ChEBI" id="CHEBI:57540"/>
        <dbReference type="ChEBI" id="CHEBI:57945"/>
        <dbReference type="EC" id="7.1.1.2"/>
    </reaction>
</comment>
<feature type="transmembrane region" description="Helical" evidence="14">
    <location>
        <begin position="103"/>
        <end position="127"/>
    </location>
</feature>
<dbReference type="GO" id="GO:0003954">
    <property type="term" value="F:NADH dehydrogenase activity"/>
    <property type="evidence" value="ECO:0007669"/>
    <property type="project" value="TreeGrafter"/>
</dbReference>
<feature type="transmembrane region" description="Helical" evidence="14">
    <location>
        <begin position="293"/>
        <end position="311"/>
    </location>
</feature>
<sequence length="312" mass="36507">MYLFDMIMSIILMLMMMICVLISVAYLTLFERKILGYIQLRKGPNKVGFYGLFQPFADAIKLFTKEQIYPVNSNYWVYYISPIMGLFVPLFIWLVIPYKFGYLMMNLGILLTLCLLSIGVYSVMIAGWSSNSNYSLLGGLRAIAQTISYEVSLSLFLLCFLIYIESFNLLSFYYYQSNIWFIFMFIPLSMIWFVIMLAETHRSPFDFAEGESELVSGFNVEYGSGGFALIFLGEYASILFMSFMFTLIFLGDNFMNLLFFLKSGFISYMFIWARGTLPRYRYDKLMYLAWKSYLPISLNFMILYLGFKILMF</sequence>
<dbReference type="AlphaFoldDB" id="A0A7U1AQA3"/>
<feature type="transmembrane region" description="Helical" evidence="14">
    <location>
        <begin position="6"/>
        <end position="27"/>
    </location>
</feature>
<reference evidence="15" key="2">
    <citation type="submission" date="2019-07" db="EMBL/GenBank/DDBJ databases">
        <authorList>
            <person name="Liu Z.Q."/>
        </authorList>
    </citation>
    <scope>NUCLEOTIDE SEQUENCE</scope>
</reference>
<evidence type="ECO:0000256" key="6">
    <source>
        <dbReference type="ARBA" id="ARBA00022692"/>
    </source>
</evidence>
<evidence type="ECO:0000256" key="13">
    <source>
        <dbReference type="RuleBase" id="RU000473"/>
    </source>
</evidence>
<dbReference type="EC" id="7.1.1.2" evidence="13"/>
<keyword evidence="5" id="KW-0813">Transport</keyword>
<keyword evidence="8 14" id="KW-1133">Transmembrane helix</keyword>
<dbReference type="EMBL" id="MN200022">
    <property type="protein sequence ID" value="QQY84960.1"/>
    <property type="molecule type" value="Genomic_DNA"/>
</dbReference>
<evidence type="ECO:0000256" key="11">
    <source>
        <dbReference type="ARBA" id="ARBA00023136"/>
    </source>
</evidence>
<dbReference type="PROSITE" id="PS00667">
    <property type="entry name" value="COMPLEX1_ND1_1"/>
    <property type="match status" value="1"/>
</dbReference>
<dbReference type="PANTHER" id="PTHR11432">
    <property type="entry name" value="NADH DEHYDROGENASE SUBUNIT 1"/>
    <property type="match status" value="1"/>
</dbReference>
<dbReference type="Pfam" id="PF00146">
    <property type="entry name" value="NADHdh"/>
    <property type="match status" value="1"/>
</dbReference>
<evidence type="ECO:0000256" key="4">
    <source>
        <dbReference type="ARBA" id="ARBA00021009"/>
    </source>
</evidence>
<dbReference type="GO" id="GO:0009060">
    <property type="term" value="P:aerobic respiration"/>
    <property type="evidence" value="ECO:0007669"/>
    <property type="project" value="TreeGrafter"/>
</dbReference>
<keyword evidence="10 13" id="KW-0496">Mitochondrion</keyword>
<accession>A0A7U1AQA3</accession>
<feature type="transmembrane region" description="Helical" evidence="14">
    <location>
        <begin position="147"/>
        <end position="167"/>
    </location>
</feature>
<organism evidence="15">
    <name type="scientific">Conwentzia sinica</name>
    <dbReference type="NCBI Taxonomy" id="450904"/>
    <lineage>
        <taxon>Eukaryota</taxon>
        <taxon>Metazoa</taxon>
        <taxon>Ecdysozoa</taxon>
        <taxon>Arthropoda</taxon>
        <taxon>Hexapoda</taxon>
        <taxon>Insecta</taxon>
        <taxon>Pterygota</taxon>
        <taxon>Neoptera</taxon>
        <taxon>Endopterygota</taxon>
        <taxon>Neuroptera</taxon>
        <taxon>Hemerobiiformia</taxon>
        <taxon>Coniopterygidae</taxon>
        <taxon>Coniopteryginae</taxon>
        <taxon>Conwentzia</taxon>
    </lineage>
</organism>
<reference evidence="15" key="1">
    <citation type="journal article" date="2019" name="Mitochondrial DNA Part B Resour">
        <title>The complete mitochondrial genome of Conwentzia sinica (Neuroptera: Coniopterygidae).</title>
        <authorList>
            <person name="Song J."/>
            <person name="Dong J."/>
            <person name="Ma M."/>
            <person name="Yi H."/>
            <person name="Liu Z."/>
        </authorList>
    </citation>
    <scope>NUCLEOTIDE SEQUENCE</scope>
</reference>
<keyword evidence="9 13" id="KW-0830">Ubiquinone</keyword>
<evidence type="ECO:0000256" key="1">
    <source>
        <dbReference type="ARBA" id="ARBA00003257"/>
    </source>
</evidence>
<keyword evidence="6 12" id="KW-0812">Transmembrane</keyword>
<dbReference type="CTD" id="4535"/>
<gene>
    <name evidence="15" type="primary">ND1</name>
</gene>
<dbReference type="RefSeq" id="YP_010155769.1">
    <property type="nucleotide sequence ID" value="NC_057219.1"/>
</dbReference>
<dbReference type="InterPro" id="IPR018086">
    <property type="entry name" value="NADH_UbQ_OxRdtase_su1_CS"/>
</dbReference>
<geneLocation type="mitochondrion" evidence="15"/>
<evidence type="ECO:0000256" key="12">
    <source>
        <dbReference type="RuleBase" id="RU000471"/>
    </source>
</evidence>
<dbReference type="InterPro" id="IPR001694">
    <property type="entry name" value="NADH_UbQ_OxRdtase_su1/FPO"/>
</dbReference>
<evidence type="ECO:0000256" key="3">
    <source>
        <dbReference type="ARBA" id="ARBA00010535"/>
    </source>
</evidence>
<keyword evidence="7" id="KW-0999">Mitochondrion inner membrane</keyword>
<proteinExistence type="inferred from homology"/>
<evidence type="ECO:0000256" key="9">
    <source>
        <dbReference type="ARBA" id="ARBA00023075"/>
    </source>
</evidence>
<feature type="transmembrane region" description="Helical" evidence="14">
    <location>
        <begin position="257"/>
        <end position="273"/>
    </location>
</feature>
<keyword evidence="12" id="KW-0520">NAD</keyword>
<dbReference type="GeneID" id="67159296"/>
<dbReference type="HAMAP" id="MF_01350">
    <property type="entry name" value="NDH1_NuoH"/>
    <property type="match status" value="1"/>
</dbReference>
<comment type="similarity">
    <text evidence="3 12">Belongs to the complex I subunit 1 family.</text>
</comment>
<evidence type="ECO:0000256" key="10">
    <source>
        <dbReference type="ARBA" id="ARBA00023128"/>
    </source>
</evidence>
<dbReference type="GO" id="GO:0008137">
    <property type="term" value="F:NADH dehydrogenase (ubiquinone) activity"/>
    <property type="evidence" value="ECO:0007669"/>
    <property type="project" value="UniProtKB-EC"/>
</dbReference>
<name>A0A7U1AQA3_9NEOP</name>